<keyword evidence="9" id="KW-1185">Reference proteome</keyword>
<dbReference type="Pfam" id="PF07681">
    <property type="entry name" value="DoxX"/>
    <property type="match status" value="1"/>
</dbReference>
<dbReference type="EMBL" id="FOVR01000002">
    <property type="protein sequence ID" value="SFN89370.1"/>
    <property type="molecule type" value="Genomic_DNA"/>
</dbReference>
<gene>
    <name evidence="8" type="ORF">SAMN04488056_102316</name>
</gene>
<keyword evidence="3" id="KW-1003">Cell membrane</keyword>
<evidence type="ECO:0000313" key="9">
    <source>
        <dbReference type="Proteomes" id="UP000199236"/>
    </source>
</evidence>
<sequence>MIDLSSNILSFAGAGSVTAIALAALLLRVSLGGLFLAHAYLKYFIFTPKGAAGFFASLGVPGWFAYLTIAAETLGGIALIVGFQTSLVALLLIPTLLGATILAHAKNGFWFTNENGGWEYPAFWTIALFVQVLLGSGALALTA</sequence>
<dbReference type="RefSeq" id="WP_090070381.1">
    <property type="nucleotide sequence ID" value="NZ_FOVR01000002.1"/>
</dbReference>
<dbReference type="Proteomes" id="UP000199236">
    <property type="component" value="Unassembled WGS sequence"/>
</dbReference>
<feature type="transmembrane region" description="Helical" evidence="7">
    <location>
        <begin position="122"/>
        <end position="141"/>
    </location>
</feature>
<dbReference type="GO" id="GO:0005886">
    <property type="term" value="C:plasma membrane"/>
    <property type="evidence" value="ECO:0007669"/>
    <property type="project" value="UniProtKB-SubCell"/>
</dbReference>
<evidence type="ECO:0000256" key="7">
    <source>
        <dbReference type="SAM" id="Phobius"/>
    </source>
</evidence>
<evidence type="ECO:0000256" key="2">
    <source>
        <dbReference type="ARBA" id="ARBA00006679"/>
    </source>
</evidence>
<dbReference type="PANTHER" id="PTHR33452">
    <property type="entry name" value="OXIDOREDUCTASE CATD-RELATED"/>
    <property type="match status" value="1"/>
</dbReference>
<dbReference type="OrthoDB" id="5382961at2"/>
<dbReference type="InterPro" id="IPR051907">
    <property type="entry name" value="DoxX-like_oxidoreductase"/>
</dbReference>
<reference evidence="8 9" key="1">
    <citation type="submission" date="2016-10" db="EMBL/GenBank/DDBJ databases">
        <authorList>
            <person name="de Groot N.N."/>
        </authorList>
    </citation>
    <scope>NUCLEOTIDE SEQUENCE [LARGE SCALE GENOMIC DNA]</scope>
    <source>
        <strain evidence="8 9">CGMCC 1.9157</strain>
    </source>
</reference>
<evidence type="ECO:0000256" key="1">
    <source>
        <dbReference type="ARBA" id="ARBA00004651"/>
    </source>
</evidence>
<keyword evidence="6 7" id="KW-0472">Membrane</keyword>
<comment type="subcellular location">
    <subcellularLocation>
        <location evidence="1">Cell membrane</location>
        <topology evidence="1">Multi-pass membrane protein</topology>
    </subcellularLocation>
</comment>
<feature type="transmembrane region" description="Helical" evidence="7">
    <location>
        <begin position="76"/>
        <end position="102"/>
    </location>
</feature>
<keyword evidence="4 7" id="KW-0812">Transmembrane</keyword>
<name>A0A1I5CQU9_9HYPH</name>
<feature type="transmembrane region" description="Helical" evidence="7">
    <location>
        <begin position="51"/>
        <end position="69"/>
    </location>
</feature>
<evidence type="ECO:0000256" key="4">
    <source>
        <dbReference type="ARBA" id="ARBA00022692"/>
    </source>
</evidence>
<evidence type="ECO:0000256" key="3">
    <source>
        <dbReference type="ARBA" id="ARBA00022475"/>
    </source>
</evidence>
<dbReference type="STRING" id="655353.SAMN04488056_102316"/>
<organism evidence="8 9">
    <name type="scientific">Cohaesibacter marisflavi</name>
    <dbReference type="NCBI Taxonomy" id="655353"/>
    <lineage>
        <taxon>Bacteria</taxon>
        <taxon>Pseudomonadati</taxon>
        <taxon>Pseudomonadota</taxon>
        <taxon>Alphaproteobacteria</taxon>
        <taxon>Hyphomicrobiales</taxon>
        <taxon>Cohaesibacteraceae</taxon>
    </lineage>
</organism>
<accession>A0A1I5CQU9</accession>
<protein>
    <submittedName>
        <fullName evidence="8">Putative oxidoreductase</fullName>
    </submittedName>
</protein>
<proteinExistence type="inferred from homology"/>
<dbReference type="AlphaFoldDB" id="A0A1I5CQU9"/>
<dbReference type="PANTHER" id="PTHR33452:SF1">
    <property type="entry name" value="INNER MEMBRANE PROTEIN YPHA-RELATED"/>
    <property type="match status" value="1"/>
</dbReference>
<evidence type="ECO:0000256" key="5">
    <source>
        <dbReference type="ARBA" id="ARBA00022989"/>
    </source>
</evidence>
<evidence type="ECO:0000313" key="8">
    <source>
        <dbReference type="EMBL" id="SFN89370.1"/>
    </source>
</evidence>
<evidence type="ECO:0000256" key="6">
    <source>
        <dbReference type="ARBA" id="ARBA00023136"/>
    </source>
</evidence>
<comment type="similarity">
    <text evidence="2">Belongs to the DoxX family.</text>
</comment>
<dbReference type="InterPro" id="IPR032808">
    <property type="entry name" value="DoxX"/>
</dbReference>
<keyword evidence="5 7" id="KW-1133">Transmembrane helix</keyword>
<feature type="transmembrane region" description="Helical" evidence="7">
    <location>
        <begin position="7"/>
        <end position="31"/>
    </location>
</feature>